<dbReference type="GO" id="GO:0000288">
    <property type="term" value="P:nuclear-transcribed mRNA catabolic process, deadenylation-dependent decay"/>
    <property type="evidence" value="ECO:0007669"/>
    <property type="project" value="TreeGrafter"/>
</dbReference>
<dbReference type="PROSITE" id="PS50102">
    <property type="entry name" value="RRM"/>
    <property type="match status" value="1"/>
</dbReference>
<dbReference type="SMART" id="SM00360">
    <property type="entry name" value="RRM"/>
    <property type="match status" value="1"/>
</dbReference>
<keyword evidence="2" id="KW-0963">Cytoplasm</keyword>
<dbReference type="Gene3D" id="3.30.70.330">
    <property type="match status" value="1"/>
</dbReference>
<dbReference type="CTD" id="390748"/>
<evidence type="ECO:0000256" key="3">
    <source>
        <dbReference type="ARBA" id="ARBA00022884"/>
    </source>
</evidence>
<dbReference type="InterPro" id="IPR035979">
    <property type="entry name" value="RBD_domain_sf"/>
</dbReference>
<gene>
    <name evidence="8" type="primary">PABPN1L</name>
</gene>
<dbReference type="Pfam" id="PF00076">
    <property type="entry name" value="RRM_1"/>
    <property type="match status" value="1"/>
</dbReference>
<dbReference type="GeneID" id="102824314"/>
<evidence type="ECO:0000313" key="7">
    <source>
        <dbReference type="Proteomes" id="UP000504623"/>
    </source>
</evidence>
<dbReference type="SUPFAM" id="SSF54928">
    <property type="entry name" value="RNA-binding domain, RBD"/>
    <property type="match status" value="1"/>
</dbReference>
<keyword evidence="7" id="KW-1185">Reference proteome</keyword>
<comment type="subcellular location">
    <subcellularLocation>
        <location evidence="1">Cytoplasm</location>
    </subcellularLocation>
</comment>
<evidence type="ECO:0000256" key="1">
    <source>
        <dbReference type="ARBA" id="ARBA00004496"/>
    </source>
</evidence>
<organism evidence="7 8">
    <name type="scientific">Chrysochloris asiatica</name>
    <name type="common">Cape golden mole</name>
    <dbReference type="NCBI Taxonomy" id="185453"/>
    <lineage>
        <taxon>Eukaryota</taxon>
        <taxon>Metazoa</taxon>
        <taxon>Chordata</taxon>
        <taxon>Craniata</taxon>
        <taxon>Vertebrata</taxon>
        <taxon>Euteleostomi</taxon>
        <taxon>Mammalia</taxon>
        <taxon>Eutheria</taxon>
        <taxon>Afrotheria</taxon>
        <taxon>Chrysochloridae</taxon>
        <taxon>Chrysochlorinae</taxon>
        <taxon>Chrysochloris</taxon>
    </lineage>
</organism>
<sequence length="340" mass="36828">MWLFPSSSLFPPPTKAWLQKATSDPEAQGWGAWSGKPCLQPGPEKEEEEVEEDASLLLSLLERENLDEYQTGDQVPAESLAPSYCLGGVAEGELEAIRGILWVMEQAGELPGMSTVQGATPGQEGTSETQLVRRLLSHETGPLFLRSPQKTEADHRSVYVGNVDYGASAEELGAYFNPCGEIHRVTILCDKFSRHPKGYAYIEFTAASSAQAAVKLHESVFRQRVIKVCPKRTNFPGISSTDRGGLRGRLSAREGPFQRSLQGRPRSRAREANRGESTAMVPSPSRAQEGGPSVLPSSAQEASEGGSQWHSAACSPRVGMPTKASDFLQCVPLPLSPSLY</sequence>
<dbReference type="GO" id="GO:0005737">
    <property type="term" value="C:cytoplasm"/>
    <property type="evidence" value="ECO:0007669"/>
    <property type="project" value="UniProtKB-SubCell"/>
</dbReference>
<dbReference type="GO" id="GO:0005634">
    <property type="term" value="C:nucleus"/>
    <property type="evidence" value="ECO:0007669"/>
    <property type="project" value="TreeGrafter"/>
</dbReference>
<dbReference type="InterPro" id="IPR012677">
    <property type="entry name" value="Nucleotide-bd_a/b_plait_sf"/>
</dbReference>
<feature type="region of interest" description="Disordered" evidence="5">
    <location>
        <begin position="1"/>
        <end position="49"/>
    </location>
</feature>
<proteinExistence type="predicted"/>
<name>A0A9B0TH50_CHRAS</name>
<evidence type="ECO:0000313" key="8">
    <source>
        <dbReference type="RefSeq" id="XP_006860329.1"/>
    </source>
</evidence>
<dbReference type="InterPro" id="IPR000504">
    <property type="entry name" value="RRM_dom"/>
</dbReference>
<dbReference type="AlphaFoldDB" id="A0A9B0TH50"/>
<evidence type="ECO:0000256" key="4">
    <source>
        <dbReference type="PROSITE-ProRule" id="PRU00176"/>
    </source>
</evidence>
<evidence type="ECO:0000259" key="6">
    <source>
        <dbReference type="PROSITE" id="PS50102"/>
    </source>
</evidence>
<dbReference type="Proteomes" id="UP000504623">
    <property type="component" value="Unplaced"/>
</dbReference>
<protein>
    <submittedName>
        <fullName evidence="8">Embryonic polyadenylate-binding protein 2</fullName>
    </submittedName>
</protein>
<dbReference type="PANTHER" id="PTHR23236:SF27">
    <property type="entry name" value="EMBRYONIC POLYADENYLATE-BINDING PROTEIN 2"/>
    <property type="match status" value="1"/>
</dbReference>
<feature type="compositionally biased region" description="Polar residues" evidence="5">
    <location>
        <begin position="295"/>
        <end position="310"/>
    </location>
</feature>
<keyword evidence="3 4" id="KW-0694">RNA-binding</keyword>
<accession>A0A9B0TH50</accession>
<evidence type="ECO:0000256" key="2">
    <source>
        <dbReference type="ARBA" id="ARBA00022490"/>
    </source>
</evidence>
<dbReference type="RefSeq" id="XP_006860329.1">
    <property type="nucleotide sequence ID" value="XM_006860267.1"/>
</dbReference>
<feature type="domain" description="RRM" evidence="6">
    <location>
        <begin position="156"/>
        <end position="233"/>
    </location>
</feature>
<reference evidence="8" key="1">
    <citation type="submission" date="2025-08" db="UniProtKB">
        <authorList>
            <consortium name="RefSeq"/>
        </authorList>
    </citation>
    <scope>IDENTIFICATION</scope>
    <source>
        <tissue evidence="8">Spleen</tissue>
    </source>
</reference>
<dbReference type="GO" id="GO:0008143">
    <property type="term" value="F:poly(A) binding"/>
    <property type="evidence" value="ECO:0007669"/>
    <property type="project" value="TreeGrafter"/>
</dbReference>
<dbReference type="PANTHER" id="PTHR23236">
    <property type="entry name" value="EUKARYOTIC TRANSLATION INITIATION FACTOR 4B/4H"/>
    <property type="match status" value="1"/>
</dbReference>
<feature type="region of interest" description="Disordered" evidence="5">
    <location>
        <begin position="237"/>
        <end position="314"/>
    </location>
</feature>
<dbReference type="OrthoDB" id="4726at2759"/>
<evidence type="ECO:0000256" key="5">
    <source>
        <dbReference type="SAM" id="MobiDB-lite"/>
    </source>
</evidence>